<dbReference type="Pfam" id="PF07238">
    <property type="entry name" value="PilZ"/>
    <property type="match status" value="1"/>
</dbReference>
<dbReference type="RefSeq" id="WP_278015254.1">
    <property type="nucleotide sequence ID" value="NZ_CP121106.1"/>
</dbReference>
<dbReference type="InterPro" id="IPR009875">
    <property type="entry name" value="PilZ_domain"/>
</dbReference>
<evidence type="ECO:0000259" key="2">
    <source>
        <dbReference type="Pfam" id="PF07238"/>
    </source>
</evidence>
<name>A0ABY8FRF7_9SPHN</name>
<evidence type="ECO:0000313" key="4">
    <source>
        <dbReference type="Proteomes" id="UP001215827"/>
    </source>
</evidence>
<reference evidence="3 4" key="1">
    <citation type="submission" date="2023-03" db="EMBL/GenBank/DDBJ databases">
        <title>Altererythrobacter sp. CAU 1644 isolated from sand.</title>
        <authorList>
            <person name="Kim W."/>
        </authorList>
    </citation>
    <scope>NUCLEOTIDE SEQUENCE [LARGE SCALE GENOMIC DNA]</scope>
    <source>
        <strain evidence="3 4">CAU 1644</strain>
    </source>
</reference>
<evidence type="ECO:0000256" key="1">
    <source>
        <dbReference type="SAM" id="MobiDB-lite"/>
    </source>
</evidence>
<dbReference type="EMBL" id="CP121106">
    <property type="protein sequence ID" value="WFL76488.1"/>
    <property type="molecule type" value="Genomic_DNA"/>
</dbReference>
<evidence type="ECO:0000313" key="3">
    <source>
        <dbReference type="EMBL" id="WFL76488.1"/>
    </source>
</evidence>
<protein>
    <submittedName>
        <fullName evidence="3">PilZ domain-containing protein</fullName>
    </submittedName>
</protein>
<feature type="region of interest" description="Disordered" evidence="1">
    <location>
        <begin position="110"/>
        <end position="131"/>
    </location>
</feature>
<organism evidence="3 4">
    <name type="scientific">Altererythrobacter arenosus</name>
    <dbReference type="NCBI Taxonomy" id="3032592"/>
    <lineage>
        <taxon>Bacteria</taxon>
        <taxon>Pseudomonadati</taxon>
        <taxon>Pseudomonadota</taxon>
        <taxon>Alphaproteobacteria</taxon>
        <taxon>Sphingomonadales</taxon>
        <taxon>Erythrobacteraceae</taxon>
        <taxon>Altererythrobacter</taxon>
    </lineage>
</organism>
<feature type="domain" description="PilZ" evidence="2">
    <location>
        <begin position="14"/>
        <end position="99"/>
    </location>
</feature>
<gene>
    <name evidence="3" type="ORF">P7228_10820</name>
</gene>
<dbReference type="SUPFAM" id="SSF141371">
    <property type="entry name" value="PilZ domain-like"/>
    <property type="match status" value="1"/>
</dbReference>
<accession>A0ABY8FRF7</accession>
<dbReference type="Proteomes" id="UP001215827">
    <property type="component" value="Chromosome"/>
</dbReference>
<keyword evidence="4" id="KW-1185">Reference proteome</keyword>
<proteinExistence type="predicted"/>
<sequence>MSDLESKSEALQQDRRQAARFAIKCSACFRSVSGERRGVVENVSELGARFTAPSLPAKGVTGLLIFGGNEVFCKVAWTSTEACGVVFDHPISLEDVAALAGKEMRVQGPVASAGNIPMGRKRSGRLVSGDD</sequence>